<accession>A0A382RL92</accession>
<gene>
    <name evidence="1" type="ORF">METZ01_LOCUS351303</name>
</gene>
<proteinExistence type="predicted"/>
<evidence type="ECO:0000313" key="1">
    <source>
        <dbReference type="EMBL" id="SVC98449.1"/>
    </source>
</evidence>
<organism evidence="1">
    <name type="scientific">marine metagenome</name>
    <dbReference type="NCBI Taxonomy" id="408172"/>
    <lineage>
        <taxon>unclassified sequences</taxon>
        <taxon>metagenomes</taxon>
        <taxon>ecological metagenomes</taxon>
    </lineage>
</organism>
<dbReference type="AlphaFoldDB" id="A0A382RL92"/>
<dbReference type="EMBL" id="UINC01122562">
    <property type="protein sequence ID" value="SVC98449.1"/>
    <property type="molecule type" value="Genomic_DNA"/>
</dbReference>
<name>A0A382RL92_9ZZZZ</name>
<protein>
    <submittedName>
        <fullName evidence="1">Uncharacterized protein</fullName>
    </submittedName>
</protein>
<reference evidence="1" key="1">
    <citation type="submission" date="2018-05" db="EMBL/GenBank/DDBJ databases">
        <authorList>
            <person name="Lanie J.A."/>
            <person name="Ng W.-L."/>
            <person name="Kazmierczak K.M."/>
            <person name="Andrzejewski T.M."/>
            <person name="Davidsen T.M."/>
            <person name="Wayne K.J."/>
            <person name="Tettelin H."/>
            <person name="Glass J.I."/>
            <person name="Rusch D."/>
            <person name="Podicherti R."/>
            <person name="Tsui H.-C.T."/>
            <person name="Winkler M.E."/>
        </authorList>
    </citation>
    <scope>NUCLEOTIDE SEQUENCE</scope>
</reference>
<sequence length="68" mass="7812">MILQSNPSDKCPGLLKWTMYPVLISDSSCSEPVAKAFPTFIFIDSPSVRAHLYFWVFLHTYLTIQPFD</sequence>